<dbReference type="AlphaFoldDB" id="A0AAD1H5N5"/>
<proteinExistence type="predicted"/>
<dbReference type="EMBL" id="AP022560">
    <property type="protein sequence ID" value="BBW99397.1"/>
    <property type="molecule type" value="Genomic_DNA"/>
</dbReference>
<dbReference type="InterPro" id="IPR003848">
    <property type="entry name" value="DUF218"/>
</dbReference>
<dbReference type="Proteomes" id="UP000466681">
    <property type="component" value="Chromosome"/>
</dbReference>
<feature type="domain" description="DUF218" evidence="1">
    <location>
        <begin position="31"/>
        <end position="174"/>
    </location>
</feature>
<dbReference type="InterPro" id="IPR051599">
    <property type="entry name" value="Cell_Envelope_Assoc"/>
</dbReference>
<evidence type="ECO:0000313" key="2">
    <source>
        <dbReference type="EMBL" id="BBW99397.1"/>
    </source>
</evidence>
<dbReference type="Gene3D" id="3.40.50.620">
    <property type="entry name" value="HUPs"/>
    <property type="match status" value="1"/>
</dbReference>
<keyword evidence="3" id="KW-1185">Reference proteome</keyword>
<name>A0AAD1H5N5_9MYCO</name>
<dbReference type="PANTHER" id="PTHR30336:SF20">
    <property type="entry name" value="DUF218 DOMAIN-CONTAINING PROTEIN"/>
    <property type="match status" value="1"/>
</dbReference>
<dbReference type="GO" id="GO:0005886">
    <property type="term" value="C:plasma membrane"/>
    <property type="evidence" value="ECO:0007669"/>
    <property type="project" value="TreeGrafter"/>
</dbReference>
<dbReference type="InterPro" id="IPR014729">
    <property type="entry name" value="Rossmann-like_a/b/a_fold"/>
</dbReference>
<evidence type="ECO:0000313" key="3">
    <source>
        <dbReference type="Proteomes" id="UP000466681"/>
    </source>
</evidence>
<gene>
    <name evidence="2" type="ORF">MMOR_03340</name>
</gene>
<dbReference type="PANTHER" id="PTHR30336">
    <property type="entry name" value="INNER MEMBRANE PROTEIN, PROBABLE PERMEASE"/>
    <property type="match status" value="1"/>
</dbReference>
<accession>A0AAD1H5N5</accession>
<dbReference type="Pfam" id="PF02698">
    <property type="entry name" value="DUF218"/>
    <property type="match status" value="1"/>
</dbReference>
<sequence length="186" mass="19818">MIVLAVLLAIVIGLAADIVAFSRQSDAAHADAAVVLGAAVADGGPTPVFAERLRHAAGLFKAGQVDWIVVTGGVGHGDSVAEADAGRDWLIRAGVPADRILVESRSRTTRQNLLFTQPVLAEHGLGRVLIVSDPLHMRRAMRMAADLGLDAHPSPTRTSGFKTLGTQVPMLLRELYFSLQYHLTLQ</sequence>
<protein>
    <recommendedName>
        <fullName evidence="1">DUF218 domain-containing protein</fullName>
    </recommendedName>
</protein>
<organism evidence="2 3">
    <name type="scientific">Mycolicibacterium moriokaense</name>
    <dbReference type="NCBI Taxonomy" id="39691"/>
    <lineage>
        <taxon>Bacteria</taxon>
        <taxon>Bacillati</taxon>
        <taxon>Actinomycetota</taxon>
        <taxon>Actinomycetes</taxon>
        <taxon>Mycobacteriales</taxon>
        <taxon>Mycobacteriaceae</taxon>
        <taxon>Mycolicibacterium</taxon>
    </lineage>
</organism>
<evidence type="ECO:0000259" key="1">
    <source>
        <dbReference type="Pfam" id="PF02698"/>
    </source>
</evidence>
<reference evidence="2 3" key="1">
    <citation type="journal article" date="2019" name="Emerg. Microbes Infect.">
        <title>Comprehensive subspecies identification of 175 nontuberculous mycobacteria species based on 7547 genomic profiles.</title>
        <authorList>
            <person name="Matsumoto Y."/>
            <person name="Kinjo T."/>
            <person name="Motooka D."/>
            <person name="Nabeya D."/>
            <person name="Jung N."/>
            <person name="Uechi K."/>
            <person name="Horii T."/>
            <person name="Iida T."/>
            <person name="Fujita J."/>
            <person name="Nakamura S."/>
        </authorList>
    </citation>
    <scope>NUCLEOTIDE SEQUENCE [LARGE SCALE GENOMIC DNA]</scope>
    <source>
        <strain evidence="2 3">JCM 6375</strain>
    </source>
</reference>
<dbReference type="KEGG" id="mmor:MMOR_03340"/>
<dbReference type="CDD" id="cd06259">
    <property type="entry name" value="YdcF-like"/>
    <property type="match status" value="1"/>
</dbReference>